<reference evidence="1 2" key="1">
    <citation type="submission" date="2020-07" db="EMBL/GenBank/DDBJ databases">
        <title>Streptomyces isolated from Indian soil.</title>
        <authorList>
            <person name="Mandal S."/>
            <person name="Maiti P.K."/>
        </authorList>
    </citation>
    <scope>NUCLEOTIDE SEQUENCE [LARGE SCALE GENOMIC DNA]</scope>
    <source>
        <strain evidence="1 2">PSKA28</strain>
    </source>
</reference>
<organism evidence="1 2">
    <name type="scientific">Streptomyces himalayensis subsp. himalayensis</name>
    <dbReference type="NCBI Taxonomy" id="2756131"/>
    <lineage>
        <taxon>Bacteria</taxon>
        <taxon>Bacillati</taxon>
        <taxon>Actinomycetota</taxon>
        <taxon>Actinomycetes</taxon>
        <taxon>Kitasatosporales</taxon>
        <taxon>Streptomycetaceae</taxon>
        <taxon>Streptomyces</taxon>
        <taxon>Streptomyces himalayensis</taxon>
    </lineage>
</organism>
<dbReference type="PANTHER" id="PTHR36849:SF1">
    <property type="entry name" value="CYTOPLASMIC PROTEIN"/>
    <property type="match status" value="1"/>
</dbReference>
<evidence type="ECO:0000313" key="1">
    <source>
        <dbReference type="EMBL" id="MBA2946334.1"/>
    </source>
</evidence>
<dbReference type="Pfam" id="PF22752">
    <property type="entry name" value="DUF488-N3i"/>
    <property type="match status" value="1"/>
</dbReference>
<accession>A0A7W0DJP7</accession>
<sequence length="124" mass="14075">MVRKSRKSGAVRMRRVYDPVEAEDGTRVLVDRLWPRGLSKGAARLDAWLKEVAPSDELRKWYGHDPERHEEFVERYEAELADPERAAALEQLRDLAAKGPVTLLSSTKELPLSHVPVIVEAMSD</sequence>
<dbReference type="RefSeq" id="WP_181657261.1">
    <property type="nucleotide sequence ID" value="NZ_JACEHE010000005.1"/>
</dbReference>
<dbReference type="AlphaFoldDB" id="A0A7W0DJP7"/>
<proteinExistence type="predicted"/>
<evidence type="ECO:0000313" key="2">
    <source>
        <dbReference type="Proteomes" id="UP000545761"/>
    </source>
</evidence>
<gene>
    <name evidence="1" type="ORF">H1D24_11040</name>
</gene>
<protein>
    <submittedName>
        <fullName evidence="1">DUF488 family protein</fullName>
    </submittedName>
</protein>
<comment type="caution">
    <text evidence="1">The sequence shown here is derived from an EMBL/GenBank/DDBJ whole genome shotgun (WGS) entry which is preliminary data.</text>
</comment>
<dbReference type="EMBL" id="JACEHE010000005">
    <property type="protein sequence ID" value="MBA2946334.1"/>
    <property type="molecule type" value="Genomic_DNA"/>
</dbReference>
<name>A0A7W0DJP7_9ACTN</name>
<dbReference type="PANTHER" id="PTHR36849">
    <property type="entry name" value="CYTOPLASMIC PROTEIN-RELATED"/>
    <property type="match status" value="1"/>
</dbReference>
<dbReference type="Proteomes" id="UP000545761">
    <property type="component" value="Unassembled WGS sequence"/>
</dbReference>
<dbReference type="InterPro" id="IPR052552">
    <property type="entry name" value="YeaO-like"/>
</dbReference>